<dbReference type="InterPro" id="IPR020241">
    <property type="entry name" value="RNase_P/MRP_Pop7_fungi"/>
</dbReference>
<dbReference type="GO" id="GO:0000171">
    <property type="term" value="F:ribonuclease MRP activity"/>
    <property type="evidence" value="ECO:0007669"/>
    <property type="project" value="TreeGrafter"/>
</dbReference>
<feature type="region of interest" description="Disordered" evidence="4">
    <location>
        <begin position="145"/>
        <end position="177"/>
    </location>
</feature>
<evidence type="ECO:0000256" key="2">
    <source>
        <dbReference type="ARBA" id="ARBA00022694"/>
    </source>
</evidence>
<dbReference type="InterPro" id="IPR036882">
    <property type="entry name" value="Alba-like_dom_sf"/>
</dbReference>
<dbReference type="EMBL" id="ML976776">
    <property type="protein sequence ID" value="KAF1964819.1"/>
    <property type="molecule type" value="Genomic_DNA"/>
</dbReference>
<dbReference type="GO" id="GO:0000294">
    <property type="term" value="P:nuclear-transcribed mRNA catabolic process, RNase MRP-dependent"/>
    <property type="evidence" value="ECO:0007669"/>
    <property type="project" value="TreeGrafter"/>
</dbReference>
<dbReference type="InterPro" id="IPR014612">
    <property type="entry name" value="Pop7/Rpp20"/>
</dbReference>
<keyword evidence="6" id="KW-1185">Reference proteome</keyword>
<dbReference type="GO" id="GO:0005655">
    <property type="term" value="C:nucleolar ribonuclease P complex"/>
    <property type="evidence" value="ECO:0007669"/>
    <property type="project" value="InterPro"/>
</dbReference>
<reference evidence="5" key="1">
    <citation type="journal article" date="2020" name="Stud. Mycol.">
        <title>101 Dothideomycetes genomes: a test case for predicting lifestyles and emergence of pathogens.</title>
        <authorList>
            <person name="Haridas S."/>
            <person name="Albert R."/>
            <person name="Binder M."/>
            <person name="Bloem J."/>
            <person name="Labutti K."/>
            <person name="Salamov A."/>
            <person name="Andreopoulos B."/>
            <person name="Baker S."/>
            <person name="Barry K."/>
            <person name="Bills G."/>
            <person name="Bluhm B."/>
            <person name="Cannon C."/>
            <person name="Castanera R."/>
            <person name="Culley D."/>
            <person name="Daum C."/>
            <person name="Ezra D."/>
            <person name="Gonzalez J."/>
            <person name="Henrissat B."/>
            <person name="Kuo A."/>
            <person name="Liang C."/>
            <person name="Lipzen A."/>
            <person name="Lutzoni F."/>
            <person name="Magnuson J."/>
            <person name="Mondo S."/>
            <person name="Nolan M."/>
            <person name="Ohm R."/>
            <person name="Pangilinan J."/>
            <person name="Park H.-J."/>
            <person name="Ramirez L."/>
            <person name="Alfaro M."/>
            <person name="Sun H."/>
            <person name="Tritt A."/>
            <person name="Yoshinaga Y."/>
            <person name="Zwiers L.-H."/>
            <person name="Turgeon B."/>
            <person name="Goodwin S."/>
            <person name="Spatafora J."/>
            <person name="Crous P."/>
            <person name="Grigoriev I."/>
        </authorList>
    </citation>
    <scope>NUCLEOTIDE SEQUENCE</scope>
    <source>
        <strain evidence="5">CBS 107.79</strain>
    </source>
</reference>
<evidence type="ECO:0000256" key="4">
    <source>
        <dbReference type="SAM" id="MobiDB-lite"/>
    </source>
</evidence>
<dbReference type="AlphaFoldDB" id="A0A6A5ULM2"/>
<dbReference type="GO" id="GO:0004526">
    <property type="term" value="F:ribonuclease P activity"/>
    <property type="evidence" value="ECO:0007669"/>
    <property type="project" value="TreeGrafter"/>
</dbReference>
<gene>
    <name evidence="5" type="ORF">BU23DRAFT_546988</name>
</gene>
<dbReference type="GO" id="GO:0003723">
    <property type="term" value="F:RNA binding"/>
    <property type="evidence" value="ECO:0007669"/>
    <property type="project" value="TreeGrafter"/>
</dbReference>
<feature type="compositionally biased region" description="Basic residues" evidence="4">
    <location>
        <begin position="154"/>
        <end position="163"/>
    </location>
</feature>
<dbReference type="Gene3D" id="3.30.110.20">
    <property type="entry name" value="Alba-like domain"/>
    <property type="match status" value="1"/>
</dbReference>
<name>A0A6A5ULM2_9PLEO</name>
<dbReference type="OrthoDB" id="5416589at2759"/>
<proteinExistence type="predicted"/>
<evidence type="ECO:0000256" key="3">
    <source>
        <dbReference type="ARBA" id="ARBA00023242"/>
    </source>
</evidence>
<keyword evidence="2" id="KW-0819">tRNA processing</keyword>
<dbReference type="GO" id="GO:0034965">
    <property type="term" value="P:intronic box C/D snoRNA processing"/>
    <property type="evidence" value="ECO:0007669"/>
    <property type="project" value="TreeGrafter"/>
</dbReference>
<protein>
    <submittedName>
        <fullName evidence="5">Uncharacterized protein</fullName>
    </submittedName>
</protein>
<dbReference type="GO" id="GO:0000172">
    <property type="term" value="C:ribonuclease MRP complex"/>
    <property type="evidence" value="ECO:0007669"/>
    <property type="project" value="InterPro"/>
</dbReference>
<evidence type="ECO:0000313" key="6">
    <source>
        <dbReference type="Proteomes" id="UP000800036"/>
    </source>
</evidence>
<dbReference type="GO" id="GO:0001682">
    <property type="term" value="P:tRNA 5'-leader removal"/>
    <property type="evidence" value="ECO:0007669"/>
    <property type="project" value="InterPro"/>
</dbReference>
<dbReference type="PANTHER" id="PTHR28256">
    <property type="entry name" value="RIBONUCLEASES P/MRP PROTEIN SUBUNIT POP7"/>
    <property type="match status" value="1"/>
</dbReference>
<dbReference type="Pfam" id="PF12328">
    <property type="entry name" value="Rpp20"/>
    <property type="match status" value="1"/>
</dbReference>
<dbReference type="PANTHER" id="PTHR28256:SF1">
    <property type="entry name" value="RIBONUCLEASES P_MRP PROTEIN SUBUNIT POP7"/>
    <property type="match status" value="1"/>
</dbReference>
<sequence length="277" mass="30356">MAKKRTKDGKEKPSKAAHDSAHVSLDPAPSNEIPPGAQAPKSSCAPSAGQLPQDPPRNNKKQKPDKPRPAPSVPKIVQQAPSRKEQRKKLPKLPPNASISKRPLHHPALPTPFASASAPKTLYISHNTSFVPTLKRIRRLLLEISKRQAQSHNPRNRQKRRARKPLEANGRLAPNDVEREIAEAGREEQGIGGEEVFVKATGRAIERALRIGVYFQGESDCRVRVEIGSVMAVDDIEVREGEGGGDKAEEVTQDNDEEIPETRIRIVSSVTVAIGLK</sequence>
<accession>A0A6A5ULM2</accession>
<organism evidence="5 6">
    <name type="scientific">Bimuria novae-zelandiae CBS 107.79</name>
    <dbReference type="NCBI Taxonomy" id="1447943"/>
    <lineage>
        <taxon>Eukaryota</taxon>
        <taxon>Fungi</taxon>
        <taxon>Dikarya</taxon>
        <taxon>Ascomycota</taxon>
        <taxon>Pezizomycotina</taxon>
        <taxon>Dothideomycetes</taxon>
        <taxon>Pleosporomycetidae</taxon>
        <taxon>Pleosporales</taxon>
        <taxon>Massarineae</taxon>
        <taxon>Didymosphaeriaceae</taxon>
        <taxon>Bimuria</taxon>
    </lineage>
</organism>
<dbReference type="GO" id="GO:0006364">
    <property type="term" value="P:rRNA processing"/>
    <property type="evidence" value="ECO:0007669"/>
    <property type="project" value="TreeGrafter"/>
</dbReference>
<evidence type="ECO:0000256" key="1">
    <source>
        <dbReference type="ARBA" id="ARBA00004123"/>
    </source>
</evidence>
<evidence type="ECO:0000313" key="5">
    <source>
        <dbReference type="EMBL" id="KAF1964819.1"/>
    </source>
</evidence>
<keyword evidence="3" id="KW-0539">Nucleus</keyword>
<comment type="subcellular location">
    <subcellularLocation>
        <location evidence="1">Nucleus</location>
    </subcellularLocation>
</comment>
<dbReference type="Proteomes" id="UP000800036">
    <property type="component" value="Unassembled WGS sequence"/>
</dbReference>
<feature type="region of interest" description="Disordered" evidence="4">
    <location>
        <begin position="1"/>
        <end position="113"/>
    </location>
</feature>
<feature type="compositionally biased region" description="Basic and acidic residues" evidence="4">
    <location>
        <begin position="8"/>
        <end position="21"/>
    </location>
</feature>